<feature type="transmembrane region" description="Helical" evidence="1">
    <location>
        <begin position="31"/>
        <end position="52"/>
    </location>
</feature>
<sequence length="208" mass="22585">MLFLAIIGLLIFLLAFFSVLSARQNGGGWKFLATVATLSALLTIFAIIKLPYWPYNQTHAAKATKTTATASSSSAAAKSAKIGSSQVVFNEANEKKAAATTKLKEESILKQLKANYRSMGTVSFDDSTKTFTVTPTDKKYVKSLKTVKKYPDQNEKAITTITQNFESLSTSIKKHLAKGYTVRLLDPSTPNTTLLSVKDGAVVTSNFK</sequence>
<protein>
    <recommendedName>
        <fullName evidence="4">DUF308 domain-containing protein</fullName>
    </recommendedName>
</protein>
<keyword evidence="1" id="KW-0812">Transmembrane</keyword>
<name>A0ABW1SL67_9LACO</name>
<comment type="caution">
    <text evidence="2">The sequence shown here is derived from an EMBL/GenBank/DDBJ whole genome shotgun (WGS) entry which is preliminary data.</text>
</comment>
<keyword evidence="1" id="KW-1133">Transmembrane helix</keyword>
<evidence type="ECO:0000313" key="3">
    <source>
        <dbReference type="Proteomes" id="UP001596171"/>
    </source>
</evidence>
<dbReference type="EMBL" id="JBHSSE010000022">
    <property type="protein sequence ID" value="MFC6202337.1"/>
    <property type="molecule type" value="Genomic_DNA"/>
</dbReference>
<evidence type="ECO:0000256" key="1">
    <source>
        <dbReference type="SAM" id="Phobius"/>
    </source>
</evidence>
<evidence type="ECO:0000313" key="2">
    <source>
        <dbReference type="EMBL" id="MFC6202337.1"/>
    </source>
</evidence>
<gene>
    <name evidence="2" type="ORF">ACFP1L_10685</name>
</gene>
<keyword evidence="1" id="KW-0472">Membrane</keyword>
<organism evidence="2 3">
    <name type="scientific">Lactiplantibacillus nangangensis</name>
    <dbReference type="NCBI Taxonomy" id="2559917"/>
    <lineage>
        <taxon>Bacteria</taxon>
        <taxon>Bacillati</taxon>
        <taxon>Bacillota</taxon>
        <taxon>Bacilli</taxon>
        <taxon>Lactobacillales</taxon>
        <taxon>Lactobacillaceae</taxon>
        <taxon>Lactiplantibacillus</taxon>
    </lineage>
</organism>
<dbReference type="RefSeq" id="WP_137616296.1">
    <property type="nucleotide sequence ID" value="NZ_BJDI01000008.1"/>
</dbReference>
<keyword evidence="3" id="KW-1185">Reference proteome</keyword>
<accession>A0ABW1SL67</accession>
<dbReference type="Proteomes" id="UP001596171">
    <property type="component" value="Unassembled WGS sequence"/>
</dbReference>
<evidence type="ECO:0008006" key="4">
    <source>
        <dbReference type="Google" id="ProtNLM"/>
    </source>
</evidence>
<reference evidence="3" key="1">
    <citation type="journal article" date="2019" name="Int. J. Syst. Evol. Microbiol.">
        <title>The Global Catalogue of Microorganisms (GCM) 10K type strain sequencing project: providing services to taxonomists for standard genome sequencing and annotation.</title>
        <authorList>
            <consortium name="The Broad Institute Genomics Platform"/>
            <consortium name="The Broad Institute Genome Sequencing Center for Infectious Disease"/>
            <person name="Wu L."/>
            <person name="Ma J."/>
        </authorList>
    </citation>
    <scope>NUCLEOTIDE SEQUENCE [LARGE SCALE GENOMIC DNA]</scope>
    <source>
        <strain evidence="3">CCM 8930</strain>
    </source>
</reference>
<proteinExistence type="predicted"/>